<dbReference type="Pfam" id="PF10536">
    <property type="entry name" value="PMD"/>
    <property type="match status" value="1"/>
</dbReference>
<dbReference type="AlphaFoldDB" id="A0A1B5Z7I9"/>
<dbReference type="InterPro" id="IPR019557">
    <property type="entry name" value="AminoTfrase-like_pln_mobile"/>
</dbReference>
<comment type="caution">
    <text evidence="2">The sequence shown here is derived from an EMBL/GenBank/DDBJ whole genome shotgun (WGS) entry which is preliminary data.</text>
</comment>
<evidence type="ECO:0000259" key="1">
    <source>
        <dbReference type="Pfam" id="PF10536"/>
    </source>
</evidence>
<dbReference type="GO" id="GO:0010073">
    <property type="term" value="P:meristem maintenance"/>
    <property type="evidence" value="ECO:0007669"/>
    <property type="project" value="InterPro"/>
</dbReference>
<dbReference type="PANTHER" id="PTHR46033">
    <property type="entry name" value="PROTEIN MAIN-LIKE 2"/>
    <property type="match status" value="1"/>
</dbReference>
<protein>
    <recommendedName>
        <fullName evidence="1">Aminotransferase-like plant mobile domain-containing protein</fullName>
    </recommendedName>
</protein>
<dbReference type="EMBL" id="BCLP01048979">
    <property type="protein sequence ID" value="GAU10078.1"/>
    <property type="molecule type" value="Genomic_DNA"/>
</dbReference>
<feature type="non-terminal residue" evidence="2">
    <location>
        <position position="1"/>
    </location>
</feature>
<dbReference type="OrthoDB" id="1425088at2759"/>
<evidence type="ECO:0000313" key="3">
    <source>
        <dbReference type="Proteomes" id="UP000242715"/>
    </source>
</evidence>
<reference evidence="3" key="1">
    <citation type="journal article" date="2017" name="Front. Plant Sci.">
        <title>Climate Clever Clovers: New Paradigm to Reduce the Environmental Footprint of Ruminants by Breeding Low Methanogenic Forages Utilizing Haplotype Variation.</title>
        <authorList>
            <person name="Kaur P."/>
            <person name="Appels R."/>
            <person name="Bayer P.E."/>
            <person name="Keeble-Gagnere G."/>
            <person name="Wang J."/>
            <person name="Hirakawa H."/>
            <person name="Shirasawa K."/>
            <person name="Vercoe P."/>
            <person name="Stefanova K."/>
            <person name="Durmic Z."/>
            <person name="Nichols P."/>
            <person name="Revell C."/>
            <person name="Isobe S.N."/>
            <person name="Edwards D."/>
            <person name="Erskine W."/>
        </authorList>
    </citation>
    <scope>NUCLEOTIDE SEQUENCE [LARGE SCALE GENOMIC DNA]</scope>
    <source>
        <strain evidence="3">cv. Daliak</strain>
    </source>
</reference>
<gene>
    <name evidence="2" type="ORF">TSUD_423770</name>
</gene>
<name>A0A1B5Z7I9_TRISU</name>
<dbReference type="InterPro" id="IPR044824">
    <property type="entry name" value="MAIN-like"/>
</dbReference>
<dbReference type="PANTHER" id="PTHR46033:SF1">
    <property type="entry name" value="PROTEIN MAIN-LIKE 2"/>
    <property type="match status" value="1"/>
</dbReference>
<accession>A0A1B5Z7I9</accession>
<keyword evidence="3" id="KW-1185">Reference proteome</keyword>
<sequence length="159" mass="18595">NALQAESDELHADVIEQYRECTIRAFLLFLVGATIFTNKSAQYVDVIFLQYFQDLNTVNQWNWGASGLAYLYNYMDIATIPKTSHHGVYSCLLQAWIMAHFETIYLREIDPLYNHVDPVAARFFPGKGHKYPHTYRTFLDRLEVDDCTFSPYEDHRQSI</sequence>
<evidence type="ECO:0000313" key="2">
    <source>
        <dbReference type="EMBL" id="GAU10078.1"/>
    </source>
</evidence>
<organism evidence="2 3">
    <name type="scientific">Trifolium subterraneum</name>
    <name type="common">Subterranean clover</name>
    <dbReference type="NCBI Taxonomy" id="3900"/>
    <lineage>
        <taxon>Eukaryota</taxon>
        <taxon>Viridiplantae</taxon>
        <taxon>Streptophyta</taxon>
        <taxon>Embryophyta</taxon>
        <taxon>Tracheophyta</taxon>
        <taxon>Spermatophyta</taxon>
        <taxon>Magnoliopsida</taxon>
        <taxon>eudicotyledons</taxon>
        <taxon>Gunneridae</taxon>
        <taxon>Pentapetalae</taxon>
        <taxon>rosids</taxon>
        <taxon>fabids</taxon>
        <taxon>Fabales</taxon>
        <taxon>Fabaceae</taxon>
        <taxon>Papilionoideae</taxon>
        <taxon>50 kb inversion clade</taxon>
        <taxon>NPAAA clade</taxon>
        <taxon>Hologalegina</taxon>
        <taxon>IRL clade</taxon>
        <taxon>Trifolieae</taxon>
        <taxon>Trifolium</taxon>
    </lineage>
</organism>
<proteinExistence type="predicted"/>
<feature type="domain" description="Aminotransferase-like plant mobile" evidence="1">
    <location>
        <begin position="19"/>
        <end position="155"/>
    </location>
</feature>
<dbReference type="Proteomes" id="UP000242715">
    <property type="component" value="Unassembled WGS sequence"/>
</dbReference>